<dbReference type="OrthoDB" id="411632at2759"/>
<evidence type="ECO:0008006" key="3">
    <source>
        <dbReference type="Google" id="ProtNLM"/>
    </source>
</evidence>
<dbReference type="AlphaFoldDB" id="A0A4Y7PHM8"/>
<keyword evidence="2" id="KW-1185">Reference proteome</keyword>
<organism evidence="1 2">
    <name type="scientific">Rickenella mellea</name>
    <dbReference type="NCBI Taxonomy" id="50990"/>
    <lineage>
        <taxon>Eukaryota</taxon>
        <taxon>Fungi</taxon>
        <taxon>Dikarya</taxon>
        <taxon>Basidiomycota</taxon>
        <taxon>Agaricomycotina</taxon>
        <taxon>Agaricomycetes</taxon>
        <taxon>Hymenochaetales</taxon>
        <taxon>Rickenellaceae</taxon>
        <taxon>Rickenella</taxon>
    </lineage>
</organism>
<dbReference type="Proteomes" id="UP000294933">
    <property type="component" value="Unassembled WGS sequence"/>
</dbReference>
<name>A0A4Y7PHM8_9AGAM</name>
<dbReference type="EMBL" id="ML170297">
    <property type="protein sequence ID" value="TDL14974.1"/>
    <property type="molecule type" value="Genomic_DNA"/>
</dbReference>
<gene>
    <name evidence="1" type="ORF">BD410DRAFT_684353</name>
</gene>
<reference evidence="1 2" key="1">
    <citation type="submission" date="2018-06" db="EMBL/GenBank/DDBJ databases">
        <title>A transcriptomic atlas of mushroom development highlights an independent origin of complex multicellularity.</title>
        <authorList>
            <consortium name="DOE Joint Genome Institute"/>
            <person name="Krizsan K."/>
            <person name="Almasi E."/>
            <person name="Merenyi Z."/>
            <person name="Sahu N."/>
            <person name="Viragh M."/>
            <person name="Koszo T."/>
            <person name="Mondo S."/>
            <person name="Kiss B."/>
            <person name="Balint B."/>
            <person name="Kues U."/>
            <person name="Barry K."/>
            <person name="Hegedus J.C."/>
            <person name="Henrissat B."/>
            <person name="Johnson J."/>
            <person name="Lipzen A."/>
            <person name="Ohm R."/>
            <person name="Nagy I."/>
            <person name="Pangilinan J."/>
            <person name="Yan J."/>
            <person name="Xiong Y."/>
            <person name="Grigoriev I.V."/>
            <person name="Hibbett D.S."/>
            <person name="Nagy L.G."/>
        </authorList>
    </citation>
    <scope>NUCLEOTIDE SEQUENCE [LARGE SCALE GENOMIC DNA]</scope>
    <source>
        <strain evidence="1 2">SZMC22713</strain>
    </source>
</reference>
<feature type="non-terminal residue" evidence="1">
    <location>
        <position position="1"/>
    </location>
</feature>
<protein>
    <recommendedName>
        <fullName evidence="3">Glycosyltransferase family 34 protein</fullName>
    </recommendedName>
</protein>
<dbReference type="VEuPathDB" id="FungiDB:BD410DRAFT_684353"/>
<sequence>TGILLVSAFYPITTSRHPLRDYTEQLTNFLSSIHTDIYFYTTSDFEPTIRRARGSLPITINTTFSSPFEIPPLNSTRESYEAFRKGRNFALATVDGVRAGSPHFLAEAVRTVQSQQKDYKYAFWIDADDFSTKHRYGAWPDMARVEKLWEEEGRRETGMRPEQLMFFQIRGLPHVSMLLWKEAMGPIVNQFSQASFFGGQIQAISWWEKYFYAYHDYYLREESYTGHVEPLINSLFIMHPERIITVWSGDPDAPASDGVHLSKNIGRLGDCGDDETYHQFWLANEKERDQMRALWDSRWVWRWSFWRSR</sequence>
<dbReference type="STRING" id="50990.A0A4Y7PHM8"/>
<proteinExistence type="predicted"/>
<accession>A0A4Y7PHM8</accession>
<evidence type="ECO:0000313" key="1">
    <source>
        <dbReference type="EMBL" id="TDL14974.1"/>
    </source>
</evidence>
<evidence type="ECO:0000313" key="2">
    <source>
        <dbReference type="Proteomes" id="UP000294933"/>
    </source>
</evidence>
<feature type="non-terminal residue" evidence="1">
    <location>
        <position position="309"/>
    </location>
</feature>